<accession>A0ABD3M1B2</accession>
<dbReference type="EMBL" id="JALLBG020000254">
    <property type="protein sequence ID" value="KAL3757773.1"/>
    <property type="molecule type" value="Genomic_DNA"/>
</dbReference>
<feature type="transmembrane region" description="Helical" evidence="5">
    <location>
        <begin position="431"/>
        <end position="449"/>
    </location>
</feature>
<sequence>MEPADKIFDETHDFVDNDGHKVNASSLASSGGGGANQALPFNRNKLSPHVHSVFLAEGLHLSMNSATSDLPDRFVAGSTKARLTWFGALCLAGVGMFVEAYIIITTGQIKTIWHSAMPTCFSVGHEAICPENINCCGIFSNSPDTCGASEECNADGTYKDEFLCNNSVTGGVSYAEFAGIMLGMITFGKVADIMGRHVAGMLTASFQVVGVAMMTFFKNPSFNMVFILFDIFFFIFGFGVGGEYPLTAANAASHHIESMEEASMDDYAKHQLRVLREKERAVRRGETISIVFAMQGVGAVTGSIFLLCLIYFGDQTTAECDVVGHNPAGQDYEALDAIWRSFYFIGMIFVIMMLVYRALILEEGDGHKRLLARKQRREAKLSTFKILKFYAPRLVGTGGCWFLVDIAFYGLKLFSGPIFSQINPDGDLITLNGYLLVNNLCGLVGYYCAAKVIDMPRIGRVKLQCFSFMLCGIIFLTAGAVFNKTSPQVLMFLYFFSSFVVNFGPNVTTYVMAAETYPTELRGTCHGISAFLGKAGALTATIVFHSLTSAQIFYVCGVTCVVGTIFSLIFSVDLTHVSLSEHDAQLELFLEGRLDEYKGKLNDPKHLSLYERMSGRHGEYDPKWALNILKEVEKALDDTNRSEGRVRPASTPEKMEPADKIFDDTHDYFDDTGTKVHHPSVASGIARPGLPFRRSKLSPHVHSVLLSEGLHLSSIDKAAMAELPRRFEAGSSKARLTWFGALCLAGIGMFVEAYVIITTGQIKTIWHSAMPTCFGVDHEAVCPENINCCGIFSNSPDTCGASDECNADGTYKDEFLCNSSVTGGVSYAEFAGIMLGMITFGKVADIMGRHMAGMLTAAFQVVGVAMMTFFKSSSYNTLFIVFDIFFFIFGFGVGGEYPLTAANAASHHIESMEEAELDDHARHVLRVLREKERAVRRGETIAIVFAMQGVGAVVGSIFLLCLIYFGNQSRVECDNEGKNPAGQDYEALDAIWRSFYFIGMIFVVMMLVYRALILEEGDGHKRLLARKQRRVTKLGLQNSTFKILKFYAPRLVGTGGSWFLVDIAFYGLKLFSGPIFSQINPDGDLVTLNGYLLVNNLCGLAGYYCAARVIDKPSVGRKKLQMTSFLVCAFIFLLTGSIFNKTSPQMLMFLYFFSSFVVNFGPNVTSYVMAAETYPTELRGTCHGISAFMGKAGALFATIIFGSLTSAQIFFLCGGTCIIGALFTLLFSVDLTHVSLSEHDAQLELFLEGRLDEYKGKLNSTKHLSLFERLTGRHGEYDPKWALKLLKEAESALGETSMVEIEAMAIQSEYDGKSSMSLMSKAR</sequence>
<feature type="transmembrane region" description="Helical" evidence="5">
    <location>
        <begin position="461"/>
        <end position="483"/>
    </location>
</feature>
<evidence type="ECO:0000256" key="1">
    <source>
        <dbReference type="ARBA" id="ARBA00004141"/>
    </source>
</evidence>
<dbReference type="SUPFAM" id="SSF103473">
    <property type="entry name" value="MFS general substrate transporter"/>
    <property type="match status" value="2"/>
</dbReference>
<feature type="transmembrane region" description="Helical" evidence="5">
    <location>
        <begin position="1146"/>
        <end position="1170"/>
    </location>
</feature>
<feature type="transmembrane region" description="Helical" evidence="5">
    <location>
        <begin position="525"/>
        <end position="546"/>
    </location>
</feature>
<protein>
    <recommendedName>
        <fullName evidence="6">Major facilitator superfamily (MFS) profile domain-containing protein</fullName>
    </recommendedName>
</protein>
<feature type="transmembrane region" description="Helical" evidence="5">
    <location>
        <begin position="1047"/>
        <end position="1068"/>
    </location>
</feature>
<feature type="domain" description="Major facilitator superfamily (MFS) profile" evidence="6">
    <location>
        <begin position="88"/>
        <end position="575"/>
    </location>
</feature>
<feature type="transmembrane region" description="Helical" evidence="5">
    <location>
        <begin position="1088"/>
        <end position="1110"/>
    </location>
</feature>
<dbReference type="PANTHER" id="PTHR24064">
    <property type="entry name" value="SOLUTE CARRIER FAMILY 22 MEMBER"/>
    <property type="match status" value="1"/>
</dbReference>
<gene>
    <name evidence="7" type="ORF">ACHAWU_000414</name>
</gene>
<name>A0ABD3M1B2_9STRA</name>
<organism evidence="7 8">
    <name type="scientific">Discostella pseudostelligera</name>
    <dbReference type="NCBI Taxonomy" id="259834"/>
    <lineage>
        <taxon>Eukaryota</taxon>
        <taxon>Sar</taxon>
        <taxon>Stramenopiles</taxon>
        <taxon>Ochrophyta</taxon>
        <taxon>Bacillariophyta</taxon>
        <taxon>Coscinodiscophyceae</taxon>
        <taxon>Thalassiosirophycidae</taxon>
        <taxon>Stephanodiscales</taxon>
        <taxon>Stephanodiscaceae</taxon>
        <taxon>Discostella</taxon>
    </lineage>
</organism>
<feature type="transmembrane region" description="Helical" evidence="5">
    <location>
        <begin position="1209"/>
        <end position="1229"/>
    </location>
</feature>
<evidence type="ECO:0000259" key="6">
    <source>
        <dbReference type="PROSITE" id="PS50850"/>
    </source>
</evidence>
<dbReference type="Pfam" id="PF07690">
    <property type="entry name" value="MFS_1"/>
    <property type="match status" value="2"/>
</dbReference>
<feature type="transmembrane region" description="Helical" evidence="5">
    <location>
        <begin position="172"/>
        <end position="191"/>
    </location>
</feature>
<feature type="domain" description="Major facilitator superfamily (MFS) profile" evidence="6">
    <location>
        <begin position="741"/>
        <end position="1232"/>
    </location>
</feature>
<feature type="transmembrane region" description="Helical" evidence="5">
    <location>
        <begin position="489"/>
        <end position="513"/>
    </location>
</feature>
<keyword evidence="8" id="KW-1185">Reference proteome</keyword>
<dbReference type="InterPro" id="IPR036259">
    <property type="entry name" value="MFS_trans_sf"/>
</dbReference>
<feature type="transmembrane region" description="Helical" evidence="5">
    <location>
        <begin position="223"/>
        <end position="241"/>
    </location>
</feature>
<evidence type="ECO:0000256" key="3">
    <source>
        <dbReference type="ARBA" id="ARBA00022989"/>
    </source>
</evidence>
<feature type="transmembrane region" description="Helical" evidence="5">
    <location>
        <begin position="341"/>
        <end position="360"/>
    </location>
</feature>
<keyword evidence="4 5" id="KW-0472">Membrane</keyword>
<keyword evidence="3 5" id="KW-1133">Transmembrane helix</keyword>
<dbReference type="Pfam" id="PF00083">
    <property type="entry name" value="Sugar_tr"/>
    <property type="match status" value="2"/>
</dbReference>
<feature type="transmembrane region" description="Helical" evidence="5">
    <location>
        <begin position="552"/>
        <end position="572"/>
    </location>
</feature>
<reference evidence="7 8" key="1">
    <citation type="submission" date="2024-10" db="EMBL/GenBank/DDBJ databases">
        <title>Updated reference genomes for cyclostephanoid diatoms.</title>
        <authorList>
            <person name="Roberts W.R."/>
            <person name="Alverson A.J."/>
        </authorList>
    </citation>
    <scope>NUCLEOTIDE SEQUENCE [LARGE SCALE GENOMIC DNA]</scope>
    <source>
        <strain evidence="7 8">AJA232-27</strain>
    </source>
</reference>
<feature type="transmembrane region" description="Helical" evidence="5">
    <location>
        <begin position="852"/>
        <end position="870"/>
    </location>
</feature>
<comment type="caution">
    <text evidence="7">The sequence shown here is derived from an EMBL/GenBank/DDBJ whole genome shotgun (WGS) entry which is preliminary data.</text>
</comment>
<feature type="transmembrane region" description="Helical" evidence="5">
    <location>
        <begin position="876"/>
        <end position="894"/>
    </location>
</feature>
<feature type="transmembrane region" description="Helical" evidence="5">
    <location>
        <begin position="736"/>
        <end position="757"/>
    </location>
</feature>
<feature type="transmembrane region" description="Helical" evidence="5">
    <location>
        <begin position="821"/>
        <end position="840"/>
    </location>
</feature>
<feature type="transmembrane region" description="Helical" evidence="5">
    <location>
        <begin position="1122"/>
        <end position="1140"/>
    </location>
</feature>
<evidence type="ECO:0000256" key="4">
    <source>
        <dbReference type="ARBA" id="ARBA00023136"/>
    </source>
</evidence>
<feature type="transmembrane region" description="Helical" evidence="5">
    <location>
        <begin position="288"/>
        <end position="312"/>
    </location>
</feature>
<dbReference type="Proteomes" id="UP001530293">
    <property type="component" value="Unassembled WGS sequence"/>
</dbReference>
<evidence type="ECO:0000313" key="8">
    <source>
        <dbReference type="Proteomes" id="UP001530293"/>
    </source>
</evidence>
<feature type="transmembrane region" description="Helical" evidence="5">
    <location>
        <begin position="941"/>
        <end position="965"/>
    </location>
</feature>
<dbReference type="GO" id="GO:0016020">
    <property type="term" value="C:membrane"/>
    <property type="evidence" value="ECO:0007669"/>
    <property type="project" value="UniProtKB-SubCell"/>
</dbReference>
<evidence type="ECO:0000256" key="2">
    <source>
        <dbReference type="ARBA" id="ARBA00022692"/>
    </source>
</evidence>
<feature type="transmembrane region" description="Helical" evidence="5">
    <location>
        <begin position="198"/>
        <end position="217"/>
    </location>
</feature>
<dbReference type="InterPro" id="IPR005828">
    <property type="entry name" value="MFS_sugar_transport-like"/>
</dbReference>
<feature type="transmembrane region" description="Helical" evidence="5">
    <location>
        <begin position="390"/>
        <end position="411"/>
    </location>
</feature>
<feature type="transmembrane region" description="Helical" evidence="5">
    <location>
        <begin position="83"/>
        <end position="104"/>
    </location>
</feature>
<dbReference type="Gene3D" id="1.20.1250.20">
    <property type="entry name" value="MFS general substrate transporter like domains"/>
    <property type="match status" value="2"/>
</dbReference>
<dbReference type="InterPro" id="IPR011701">
    <property type="entry name" value="MFS"/>
</dbReference>
<comment type="subcellular location">
    <subcellularLocation>
        <location evidence="1">Membrane</location>
        <topology evidence="1">Multi-pass membrane protein</topology>
    </subcellularLocation>
</comment>
<evidence type="ECO:0000313" key="7">
    <source>
        <dbReference type="EMBL" id="KAL3757773.1"/>
    </source>
</evidence>
<proteinExistence type="predicted"/>
<feature type="transmembrane region" description="Helical" evidence="5">
    <location>
        <begin position="1182"/>
        <end position="1203"/>
    </location>
</feature>
<evidence type="ECO:0000256" key="5">
    <source>
        <dbReference type="SAM" id="Phobius"/>
    </source>
</evidence>
<dbReference type="PROSITE" id="PS50850">
    <property type="entry name" value="MFS"/>
    <property type="match status" value="2"/>
</dbReference>
<feature type="transmembrane region" description="Helical" evidence="5">
    <location>
        <begin position="994"/>
        <end position="1013"/>
    </location>
</feature>
<dbReference type="InterPro" id="IPR020846">
    <property type="entry name" value="MFS_dom"/>
</dbReference>
<keyword evidence="2 5" id="KW-0812">Transmembrane</keyword>